<organism evidence="1 2">
    <name type="scientific">Acaulospora colombiana</name>
    <dbReference type="NCBI Taxonomy" id="27376"/>
    <lineage>
        <taxon>Eukaryota</taxon>
        <taxon>Fungi</taxon>
        <taxon>Fungi incertae sedis</taxon>
        <taxon>Mucoromycota</taxon>
        <taxon>Glomeromycotina</taxon>
        <taxon>Glomeromycetes</taxon>
        <taxon>Diversisporales</taxon>
        <taxon>Acaulosporaceae</taxon>
        <taxon>Acaulospora</taxon>
    </lineage>
</organism>
<reference evidence="1" key="1">
    <citation type="submission" date="2021-06" db="EMBL/GenBank/DDBJ databases">
        <authorList>
            <person name="Kallberg Y."/>
            <person name="Tangrot J."/>
            <person name="Rosling A."/>
        </authorList>
    </citation>
    <scope>NUCLEOTIDE SEQUENCE</scope>
    <source>
        <strain evidence="1">CL356</strain>
    </source>
</reference>
<evidence type="ECO:0000313" key="2">
    <source>
        <dbReference type="Proteomes" id="UP000789525"/>
    </source>
</evidence>
<gene>
    <name evidence="1" type="ORF">ACOLOM_LOCUS10478</name>
</gene>
<dbReference type="Proteomes" id="UP000789525">
    <property type="component" value="Unassembled WGS sequence"/>
</dbReference>
<keyword evidence="2" id="KW-1185">Reference proteome</keyword>
<accession>A0ACA9PL72</accession>
<name>A0ACA9PL72_9GLOM</name>
<dbReference type="EMBL" id="CAJVPT010033983">
    <property type="protein sequence ID" value="CAG8706553.1"/>
    <property type="molecule type" value="Genomic_DNA"/>
</dbReference>
<sequence length="223" mass="24967">MLLPPSRPCESVGFESSKGANDDAAAQKAHREDATMTTLIRCLGREGSKTKMKRRARHYNSPQKYHTTRHDVQVQRSYSGNIRYSLSSTTSQNRPMPSLLSPRESPNPSLCSTATLVTARLPILPIPNAVHQERDFYHSFELIKVGILAKKEALSALSTHPLAGPSRMPLWPASARMPSSWREKLCKYGLTAARKRRTGKKVGDGDLGGQWRFASRRNRERQA</sequence>
<proteinExistence type="predicted"/>
<protein>
    <submittedName>
        <fullName evidence="1">6853_t:CDS:1</fullName>
    </submittedName>
</protein>
<comment type="caution">
    <text evidence="1">The sequence shown here is derived from an EMBL/GenBank/DDBJ whole genome shotgun (WGS) entry which is preliminary data.</text>
</comment>
<evidence type="ECO:0000313" key="1">
    <source>
        <dbReference type="EMBL" id="CAG8706553.1"/>
    </source>
</evidence>